<keyword evidence="2" id="KW-1185">Reference proteome</keyword>
<proteinExistence type="predicted"/>
<organism evidence="1 2">
    <name type="scientific">Eumeta variegata</name>
    <name type="common">Bagworm moth</name>
    <name type="synonym">Eumeta japonica</name>
    <dbReference type="NCBI Taxonomy" id="151549"/>
    <lineage>
        <taxon>Eukaryota</taxon>
        <taxon>Metazoa</taxon>
        <taxon>Ecdysozoa</taxon>
        <taxon>Arthropoda</taxon>
        <taxon>Hexapoda</taxon>
        <taxon>Insecta</taxon>
        <taxon>Pterygota</taxon>
        <taxon>Neoptera</taxon>
        <taxon>Endopterygota</taxon>
        <taxon>Lepidoptera</taxon>
        <taxon>Glossata</taxon>
        <taxon>Ditrysia</taxon>
        <taxon>Tineoidea</taxon>
        <taxon>Psychidae</taxon>
        <taxon>Oiketicinae</taxon>
        <taxon>Eumeta</taxon>
    </lineage>
</organism>
<evidence type="ECO:0000313" key="1">
    <source>
        <dbReference type="EMBL" id="GBP82699.1"/>
    </source>
</evidence>
<gene>
    <name evidence="1" type="ORF">EVAR_62119_1</name>
</gene>
<comment type="caution">
    <text evidence="1">The sequence shown here is derived from an EMBL/GenBank/DDBJ whole genome shotgun (WGS) entry which is preliminary data.</text>
</comment>
<accession>A0A4C1Z718</accession>
<reference evidence="1 2" key="1">
    <citation type="journal article" date="2019" name="Commun. Biol.">
        <title>The bagworm genome reveals a unique fibroin gene that provides high tensile strength.</title>
        <authorList>
            <person name="Kono N."/>
            <person name="Nakamura H."/>
            <person name="Ohtoshi R."/>
            <person name="Tomita M."/>
            <person name="Numata K."/>
            <person name="Arakawa K."/>
        </authorList>
    </citation>
    <scope>NUCLEOTIDE SEQUENCE [LARGE SCALE GENOMIC DNA]</scope>
</reference>
<dbReference type="EMBL" id="BGZK01001580">
    <property type="protein sequence ID" value="GBP82699.1"/>
    <property type="molecule type" value="Genomic_DNA"/>
</dbReference>
<protein>
    <submittedName>
        <fullName evidence="1">Uncharacterized protein</fullName>
    </submittedName>
</protein>
<dbReference type="AlphaFoldDB" id="A0A4C1Z718"/>
<name>A0A4C1Z718_EUMVA</name>
<dbReference type="Proteomes" id="UP000299102">
    <property type="component" value="Unassembled WGS sequence"/>
</dbReference>
<sequence length="97" mass="11261">MKIFHSELPANDILRRYYAVPLFLLLRRIPTIRHCDAFVTNFTAAKFRELHCMIGVSPPRLLLVRLLRCRLDSLPGSVSFAKRVSHKYKKNTSNTYG</sequence>
<evidence type="ECO:0000313" key="2">
    <source>
        <dbReference type="Proteomes" id="UP000299102"/>
    </source>
</evidence>